<dbReference type="PANTHER" id="PTHR43289">
    <property type="entry name" value="MITOGEN-ACTIVATED PROTEIN KINASE KINASE KINASE 20-RELATED"/>
    <property type="match status" value="1"/>
</dbReference>
<evidence type="ECO:0000256" key="1">
    <source>
        <dbReference type="ARBA" id="ARBA00022527"/>
    </source>
</evidence>
<feature type="compositionally biased region" description="Polar residues" evidence="9">
    <location>
        <begin position="1321"/>
        <end position="1335"/>
    </location>
</feature>
<feature type="region of interest" description="Disordered" evidence="9">
    <location>
        <begin position="324"/>
        <end position="409"/>
    </location>
</feature>
<feature type="domain" description="Protein kinase" evidence="10">
    <location>
        <begin position="35"/>
        <end position="300"/>
    </location>
</feature>
<keyword evidence="12" id="KW-1185">Reference proteome</keyword>
<dbReference type="Pfam" id="PF00069">
    <property type="entry name" value="Pkinase"/>
    <property type="match status" value="1"/>
</dbReference>
<feature type="region of interest" description="Disordered" evidence="9">
    <location>
        <begin position="448"/>
        <end position="493"/>
    </location>
</feature>
<keyword evidence="3 8" id="KW-0547">Nucleotide-binding</keyword>
<feature type="compositionally biased region" description="Polar residues" evidence="9">
    <location>
        <begin position="360"/>
        <end position="398"/>
    </location>
</feature>
<evidence type="ECO:0000256" key="5">
    <source>
        <dbReference type="ARBA" id="ARBA00022840"/>
    </source>
</evidence>
<feature type="compositionally biased region" description="Polar residues" evidence="9">
    <location>
        <begin position="472"/>
        <end position="482"/>
    </location>
</feature>
<evidence type="ECO:0000256" key="6">
    <source>
        <dbReference type="ARBA" id="ARBA00047899"/>
    </source>
</evidence>
<proteinExistence type="predicted"/>
<dbReference type="InterPro" id="IPR008271">
    <property type="entry name" value="Ser/Thr_kinase_AS"/>
</dbReference>
<dbReference type="RefSeq" id="WP_144995726.1">
    <property type="nucleotide sequence ID" value="NZ_CP036281.1"/>
</dbReference>
<reference evidence="11 12" key="1">
    <citation type="submission" date="2019-02" db="EMBL/GenBank/DDBJ databases">
        <title>Deep-cultivation of Planctomycetes and their phenomic and genomic characterization uncovers novel biology.</title>
        <authorList>
            <person name="Wiegand S."/>
            <person name="Jogler M."/>
            <person name="Boedeker C."/>
            <person name="Pinto D."/>
            <person name="Vollmers J."/>
            <person name="Rivas-Marin E."/>
            <person name="Kohn T."/>
            <person name="Peeters S.H."/>
            <person name="Heuer A."/>
            <person name="Rast P."/>
            <person name="Oberbeckmann S."/>
            <person name="Bunk B."/>
            <person name="Jeske O."/>
            <person name="Meyerdierks A."/>
            <person name="Storesund J.E."/>
            <person name="Kallscheuer N."/>
            <person name="Luecker S."/>
            <person name="Lage O.M."/>
            <person name="Pohl T."/>
            <person name="Merkel B.J."/>
            <person name="Hornburger P."/>
            <person name="Mueller R.-W."/>
            <person name="Bruemmer F."/>
            <person name="Labrenz M."/>
            <person name="Spormann A.M."/>
            <person name="Op den Camp H."/>
            <person name="Overmann J."/>
            <person name="Amann R."/>
            <person name="Jetten M.S.M."/>
            <person name="Mascher T."/>
            <person name="Medema M.H."/>
            <person name="Devos D.P."/>
            <person name="Kaster A.-K."/>
            <person name="Ovreas L."/>
            <person name="Rohde M."/>
            <person name="Galperin M.Y."/>
            <person name="Jogler C."/>
        </authorList>
    </citation>
    <scope>NUCLEOTIDE SEQUENCE [LARGE SCALE GENOMIC DNA]</scope>
    <source>
        <strain evidence="11 12">Pla110</strain>
    </source>
</reference>
<dbReference type="PROSITE" id="PS00107">
    <property type="entry name" value="PROTEIN_KINASE_ATP"/>
    <property type="match status" value="1"/>
</dbReference>
<dbReference type="GO" id="GO:0106310">
    <property type="term" value="F:protein serine kinase activity"/>
    <property type="evidence" value="ECO:0007669"/>
    <property type="project" value="RHEA"/>
</dbReference>
<organism evidence="11 12">
    <name type="scientific">Polystyrenella longa</name>
    <dbReference type="NCBI Taxonomy" id="2528007"/>
    <lineage>
        <taxon>Bacteria</taxon>
        <taxon>Pseudomonadati</taxon>
        <taxon>Planctomycetota</taxon>
        <taxon>Planctomycetia</taxon>
        <taxon>Planctomycetales</taxon>
        <taxon>Planctomycetaceae</taxon>
        <taxon>Polystyrenella</taxon>
    </lineage>
</organism>
<keyword evidence="5 8" id="KW-0067">ATP-binding</keyword>
<dbReference type="KEGG" id="plon:Pla110_21780"/>
<evidence type="ECO:0000256" key="9">
    <source>
        <dbReference type="SAM" id="MobiDB-lite"/>
    </source>
</evidence>
<dbReference type="SMART" id="SM00220">
    <property type="entry name" value="S_TKc"/>
    <property type="match status" value="1"/>
</dbReference>
<dbReference type="Gene3D" id="3.30.200.20">
    <property type="entry name" value="Phosphorylase Kinase, domain 1"/>
    <property type="match status" value="1"/>
</dbReference>
<dbReference type="InterPro" id="IPR017441">
    <property type="entry name" value="Protein_kinase_ATP_BS"/>
</dbReference>
<evidence type="ECO:0000256" key="7">
    <source>
        <dbReference type="ARBA" id="ARBA00048679"/>
    </source>
</evidence>
<dbReference type="EC" id="2.7.11.1" evidence="11"/>
<dbReference type="InterPro" id="IPR000719">
    <property type="entry name" value="Prot_kinase_dom"/>
</dbReference>
<dbReference type="PANTHER" id="PTHR43289:SF34">
    <property type="entry name" value="SERINE_THREONINE-PROTEIN KINASE YBDM-RELATED"/>
    <property type="match status" value="1"/>
</dbReference>
<dbReference type="SUPFAM" id="SSF56112">
    <property type="entry name" value="Protein kinase-like (PK-like)"/>
    <property type="match status" value="1"/>
</dbReference>
<dbReference type="Gene3D" id="1.10.510.10">
    <property type="entry name" value="Transferase(Phosphotransferase) domain 1"/>
    <property type="match status" value="1"/>
</dbReference>
<accession>A0A518CMJ3</accession>
<gene>
    <name evidence="11" type="primary">pknB_4</name>
    <name evidence="11" type="ORF">Pla110_21780</name>
</gene>
<evidence type="ECO:0000256" key="3">
    <source>
        <dbReference type="ARBA" id="ARBA00022741"/>
    </source>
</evidence>
<protein>
    <submittedName>
        <fullName evidence="11">Serine/threonine-protein kinase PknB</fullName>
        <ecNumber evidence="11">2.7.11.1</ecNumber>
    </submittedName>
</protein>
<dbReference type="CDD" id="cd14014">
    <property type="entry name" value="STKc_PknB_like"/>
    <property type="match status" value="1"/>
</dbReference>
<keyword evidence="2 11" id="KW-0808">Transferase</keyword>
<feature type="compositionally biased region" description="Basic and acidic residues" evidence="9">
    <location>
        <begin position="483"/>
        <end position="492"/>
    </location>
</feature>
<evidence type="ECO:0000313" key="12">
    <source>
        <dbReference type="Proteomes" id="UP000317178"/>
    </source>
</evidence>
<name>A0A518CMJ3_9PLAN</name>
<dbReference type="PROSITE" id="PS00108">
    <property type="entry name" value="PROTEIN_KINASE_ST"/>
    <property type="match status" value="1"/>
</dbReference>
<evidence type="ECO:0000256" key="4">
    <source>
        <dbReference type="ARBA" id="ARBA00022777"/>
    </source>
</evidence>
<feature type="region of interest" description="Disordered" evidence="9">
    <location>
        <begin position="1"/>
        <end position="30"/>
    </location>
</feature>
<evidence type="ECO:0000313" key="11">
    <source>
        <dbReference type="EMBL" id="QDU80448.1"/>
    </source>
</evidence>
<dbReference type="InterPro" id="IPR011009">
    <property type="entry name" value="Kinase-like_dom_sf"/>
</dbReference>
<keyword evidence="4 11" id="KW-0418">Kinase</keyword>
<dbReference type="OrthoDB" id="207139at2"/>
<evidence type="ECO:0000256" key="2">
    <source>
        <dbReference type="ARBA" id="ARBA00022679"/>
    </source>
</evidence>
<dbReference type="Proteomes" id="UP000317178">
    <property type="component" value="Chromosome"/>
</dbReference>
<dbReference type="FunFam" id="3.30.200.20:FF:000035">
    <property type="entry name" value="Serine/threonine protein kinase Stk1"/>
    <property type="match status" value="1"/>
</dbReference>
<dbReference type="GO" id="GO:0004674">
    <property type="term" value="F:protein serine/threonine kinase activity"/>
    <property type="evidence" value="ECO:0007669"/>
    <property type="project" value="UniProtKB-KW"/>
</dbReference>
<evidence type="ECO:0000259" key="10">
    <source>
        <dbReference type="PROSITE" id="PS50011"/>
    </source>
</evidence>
<dbReference type="PROSITE" id="PS50011">
    <property type="entry name" value="PROTEIN_KINASE_DOM"/>
    <property type="match status" value="1"/>
</dbReference>
<feature type="region of interest" description="Disordered" evidence="9">
    <location>
        <begin position="1313"/>
        <end position="1341"/>
    </location>
</feature>
<feature type="binding site" evidence="8">
    <location>
        <position position="64"/>
    </location>
    <ligand>
        <name>ATP</name>
        <dbReference type="ChEBI" id="CHEBI:30616"/>
    </ligand>
</feature>
<dbReference type="GO" id="GO:0005524">
    <property type="term" value="F:ATP binding"/>
    <property type="evidence" value="ECO:0007669"/>
    <property type="project" value="UniProtKB-UniRule"/>
</dbReference>
<dbReference type="EMBL" id="CP036281">
    <property type="protein sequence ID" value="QDU80448.1"/>
    <property type="molecule type" value="Genomic_DNA"/>
</dbReference>
<sequence length="1341" mass="148305">MAPKPSDENAQSKPVPRPANESKPTDTPRKMFSKFEIHKKLGSGGMGSVYLARDTELDRFVALKILPKDKADNPTLLKRFKSEAQAAATLRHDNIVMVYGAGEHEGYYYMVMEYVEGVDVHRLIAKKDQLSVKRSIEIVKQVGSALEHINSKGIVHRDIKPSNLFIQRDGIVKLGDLGLARSLEDSEEAGVTRAGTTVGTVDYISPEQARNSKAADIRSDIYSLGCTWYHMLTGLPPFPDGSLTNKLHAHAVKPPPNPQIVNEAVPDGVVAIMHRMMAKRPEDRYQTPTELIQDLEQSILTKQDIANTVLASLQEEDDFIEAESKTPIPPTTAPQDHSPKTPSPRNQPIQTPLPKAANKQKGSTEAGQTTTTSSEVQPTENPNNSSIRKMTIPSQRIDASTKGPTDDSFRMQVDPLKLVLAGGSTLILLAALIYGVNFLFQTMTTHGNSNQSGVVNEVGPLDNRQKDEQGNPEENPQGSQDGSESKDEKDKTASVTVKSIAQVEVEKRADQLSKEFFPILDASQRLHLQNYSWLNKFLISNAASDLKTLKVQRFSNRATANDAFDSVPLAYKNAPNKGAVIEIAGDQSLTLRPIRLVPSQHIVLRGISSRDGSRPLLMIEPSDVDPLFAVSKGTLEIENLDLVILPPRRMTSSARPLFQLDGGELFLNDSSISSIHPAPNSLIEMVPNAQLANRVVMQDVVVRGDGLTVAEEMSSTDELVSVNSLFINKSVPLFKLASSSEGTSESQISPPAINLQLFSSTCISGKNGLSIPAGLEGVFRVYSFKNLYAALESGNHFIPSGSPITMTKLGVDSSRPGVKMRWFEKGSNYSGWATLLHFADDSRTPVKNAKDWNKLWDLAVTDNQVKFDVWTTANQNRMGPLKELKATNLLGERGDGIGCNISSLEAPEGRLLLERYETRLLTKFAALFPLESEGSTAEEFKIPKESTEFFERLQSDEWADNTHFVLTSSVNNKDTLEIPWKPVSVTGKSLTIEFRPSKSSQKVLFRPETTTGDRALITVERGDLRLLNLGFDARTARNGELPRSVVDVLDGSFLLEHCLVQTTFQDPEEKMEPVLESVIRWRETEAVEKEFRTGRIIDSFLYSFNPPVHSSVEKSRLQILNSCLLSGSSVVRQEIIPEHQNPDNENFWTNSTLSSWNQFFEIVDRRNQSLDSNSIELEMFHLFLGPAYLNNQKTPELVRFNGQSLEKPFLRTTIAYVGRDDSVRTVMAYRNPDENESTVTTEDQTRLLTGYANPFDTLPEAGKLLSLKAPLPEKQERYVSPLSYAIDPNSAGDNVDGTPEFGADLDSLPSYMTGKKGAYSKGSNNKAWNRNSNAGSRGPEF</sequence>
<keyword evidence="1" id="KW-0723">Serine/threonine-protein kinase</keyword>
<comment type="catalytic activity">
    <reaction evidence="6">
        <text>L-threonyl-[protein] + ATP = O-phospho-L-threonyl-[protein] + ADP + H(+)</text>
        <dbReference type="Rhea" id="RHEA:46608"/>
        <dbReference type="Rhea" id="RHEA-COMP:11060"/>
        <dbReference type="Rhea" id="RHEA-COMP:11605"/>
        <dbReference type="ChEBI" id="CHEBI:15378"/>
        <dbReference type="ChEBI" id="CHEBI:30013"/>
        <dbReference type="ChEBI" id="CHEBI:30616"/>
        <dbReference type="ChEBI" id="CHEBI:61977"/>
        <dbReference type="ChEBI" id="CHEBI:456216"/>
        <dbReference type="EC" id="2.7.11.1"/>
    </reaction>
</comment>
<evidence type="ECO:0000256" key="8">
    <source>
        <dbReference type="PROSITE-ProRule" id="PRU10141"/>
    </source>
</evidence>
<comment type="catalytic activity">
    <reaction evidence="7">
        <text>L-seryl-[protein] + ATP = O-phospho-L-seryl-[protein] + ADP + H(+)</text>
        <dbReference type="Rhea" id="RHEA:17989"/>
        <dbReference type="Rhea" id="RHEA-COMP:9863"/>
        <dbReference type="Rhea" id="RHEA-COMP:11604"/>
        <dbReference type="ChEBI" id="CHEBI:15378"/>
        <dbReference type="ChEBI" id="CHEBI:29999"/>
        <dbReference type="ChEBI" id="CHEBI:30616"/>
        <dbReference type="ChEBI" id="CHEBI:83421"/>
        <dbReference type="ChEBI" id="CHEBI:456216"/>
        <dbReference type="EC" id="2.7.11.1"/>
    </reaction>
</comment>